<keyword evidence="7" id="KW-0809">Transit peptide</keyword>
<comment type="similarity">
    <text evidence="3">In the N-terminal section; belongs to the NADH:flavin oxidoreductase/NADH oxidase family.</text>
</comment>
<keyword evidence="9" id="KW-0408">Iron</keyword>
<dbReference type="Pfam" id="PF00724">
    <property type="entry name" value="Oxidored_FMN"/>
    <property type="match status" value="1"/>
</dbReference>
<keyword evidence="14" id="KW-1185">Reference proteome</keyword>
<evidence type="ECO:0000256" key="7">
    <source>
        <dbReference type="ARBA" id="ARBA00022946"/>
    </source>
</evidence>
<dbReference type="PANTHER" id="PTHR42917">
    <property type="entry name" value="2,4-DIENOYL-COA REDUCTASE"/>
    <property type="match status" value="1"/>
</dbReference>
<dbReference type="PRINTS" id="PR00368">
    <property type="entry name" value="FADPNR"/>
</dbReference>
<evidence type="ECO:0000256" key="6">
    <source>
        <dbReference type="ARBA" id="ARBA00022723"/>
    </source>
</evidence>
<dbReference type="InterPro" id="IPR013785">
    <property type="entry name" value="Aldolase_TIM"/>
</dbReference>
<dbReference type="SUPFAM" id="SSF51395">
    <property type="entry name" value="FMN-linked oxidoreductases"/>
    <property type="match status" value="1"/>
</dbReference>
<evidence type="ECO:0000256" key="4">
    <source>
        <dbReference type="ARBA" id="ARBA00022630"/>
    </source>
</evidence>
<reference evidence="14" key="1">
    <citation type="submission" date="2023-08" db="EMBL/GenBank/DDBJ databases">
        <title>Rhodospirillaceae gen. nov., a novel taxon isolated from the Yangtze River Yuezi River estuary sludge.</title>
        <authorList>
            <person name="Ruan L."/>
        </authorList>
    </citation>
    <scope>NUCLEOTIDE SEQUENCE [LARGE SCALE GENOMIC DNA]</scope>
    <source>
        <strain evidence="14">R-7</strain>
    </source>
</reference>
<evidence type="ECO:0000256" key="1">
    <source>
        <dbReference type="ARBA" id="ARBA00001917"/>
    </source>
</evidence>
<dbReference type="PANTHER" id="PTHR42917:SF2">
    <property type="entry name" value="2,4-DIENOYL-COA REDUCTASE [(2E)-ENOYL-COA-PRODUCING]"/>
    <property type="match status" value="1"/>
</dbReference>
<dbReference type="Gene3D" id="3.50.50.60">
    <property type="entry name" value="FAD/NAD(P)-binding domain"/>
    <property type="match status" value="1"/>
</dbReference>
<evidence type="ECO:0000256" key="2">
    <source>
        <dbReference type="ARBA" id="ARBA00001966"/>
    </source>
</evidence>
<organism evidence="13 14">
    <name type="scientific">Dongia sedimenti</name>
    <dbReference type="NCBI Taxonomy" id="3064282"/>
    <lineage>
        <taxon>Bacteria</taxon>
        <taxon>Pseudomonadati</taxon>
        <taxon>Pseudomonadota</taxon>
        <taxon>Alphaproteobacteria</taxon>
        <taxon>Rhodospirillales</taxon>
        <taxon>Dongiaceae</taxon>
        <taxon>Dongia</taxon>
    </lineage>
</organism>
<comment type="cofactor">
    <cofactor evidence="2">
        <name>[4Fe-4S] cluster</name>
        <dbReference type="ChEBI" id="CHEBI:49883"/>
    </cofactor>
</comment>
<evidence type="ECO:0000256" key="9">
    <source>
        <dbReference type="ARBA" id="ARBA00023004"/>
    </source>
</evidence>
<dbReference type="InterPro" id="IPR018247">
    <property type="entry name" value="EF_Hand_1_Ca_BS"/>
</dbReference>
<evidence type="ECO:0000256" key="5">
    <source>
        <dbReference type="ARBA" id="ARBA00022643"/>
    </source>
</evidence>
<dbReference type="PROSITE" id="PS00018">
    <property type="entry name" value="EF_HAND_1"/>
    <property type="match status" value="1"/>
</dbReference>
<comment type="caution">
    <text evidence="13">The sequence shown here is derived from an EMBL/GenBank/DDBJ whole genome shotgun (WGS) entry which is preliminary data.</text>
</comment>
<dbReference type="Gene3D" id="3.40.50.720">
    <property type="entry name" value="NAD(P)-binding Rossmann-like Domain"/>
    <property type="match status" value="1"/>
</dbReference>
<gene>
    <name evidence="13" type="ORF">Q8A70_04240</name>
</gene>
<dbReference type="RefSeq" id="WP_379954273.1">
    <property type="nucleotide sequence ID" value="NZ_JAUYVI010000002.1"/>
</dbReference>
<dbReference type="EMBL" id="JAUYVI010000002">
    <property type="protein sequence ID" value="MDQ7246857.1"/>
    <property type="molecule type" value="Genomic_DNA"/>
</dbReference>
<evidence type="ECO:0000259" key="12">
    <source>
        <dbReference type="Pfam" id="PF07992"/>
    </source>
</evidence>
<evidence type="ECO:0000256" key="10">
    <source>
        <dbReference type="ARBA" id="ARBA00023014"/>
    </source>
</evidence>
<evidence type="ECO:0000313" key="13">
    <source>
        <dbReference type="EMBL" id="MDQ7246857.1"/>
    </source>
</evidence>
<proteinExistence type="inferred from homology"/>
<keyword evidence="6" id="KW-0479">Metal-binding</keyword>
<evidence type="ECO:0000256" key="3">
    <source>
        <dbReference type="ARBA" id="ARBA00011048"/>
    </source>
</evidence>
<dbReference type="InterPro" id="IPR023753">
    <property type="entry name" value="FAD/NAD-binding_dom"/>
</dbReference>
<dbReference type="InterPro" id="IPR051793">
    <property type="entry name" value="NADH:flavin_oxidoreductase"/>
</dbReference>
<feature type="domain" description="FAD/NAD(P)-binding" evidence="12">
    <location>
        <begin position="394"/>
        <end position="636"/>
    </location>
</feature>
<comment type="cofactor">
    <cofactor evidence="1">
        <name>FMN</name>
        <dbReference type="ChEBI" id="CHEBI:58210"/>
    </cofactor>
</comment>
<dbReference type="SUPFAM" id="SSF51905">
    <property type="entry name" value="FAD/NAD(P)-binding domain"/>
    <property type="match status" value="1"/>
</dbReference>
<accession>A0ABU0YGM5</accession>
<evidence type="ECO:0000313" key="14">
    <source>
        <dbReference type="Proteomes" id="UP001230156"/>
    </source>
</evidence>
<keyword evidence="5" id="KW-0288">FMN</keyword>
<sequence length="667" mass="73270">MPATDLPQQDLSILLQPLQLRHMTLRNRVVFGAHTANMSIDGLPGDRHLGYYRERAIGGAAMIVVEPIPVHPTAVLTRGNFRADDDSVVPHFRRITEAVHAEGAVILQQLYHVGAHGDWDNSYRASWSPSGLASMHDSDGSHAMTESEIEEIIASFARCAKRAKDAGFDGSELMAAYNALIEQFWSPYSNRRDDKYGGSFENRMRFSAELLTAMRKACGEDFIIGMAISIDPTRPDVASSDDQMKAILWHDQRALFDYVTVGSGSYFDFTTIIPPFLYGENLTEPLTAEIKRNVKHIRVQSESHIRTPENAAALLKAGHADTVSIVRGQIADPHWVSKVQDRAPERIRRCISCNQMCWGRRHRDYWISCLVNPSAGREFQWGGDRFAKAADRKHVLVVGGGPAGLEAARASAERGHQVTLMEASDKLGGQFRLAGMQPRRAQILDLLDWYESELCRLGVDLQFNTIADVESIGAVGADRVLLATGSRPVETPQQRYWPKPASETGLGGPRVWPVEAIMSREVNPGSRVIMLDEGGSWRGCGTAWQLAEKGHQVTLVTPDALVGRDLVRTAADGALRARLKKLGVIFHVESAIARWANGRARIRSLLDDSETEIEADDLVLALTNQPNNELADALNAAGIGFAAIGDCVSARQAPAAIYEGRQAAFAL</sequence>
<evidence type="ECO:0000256" key="8">
    <source>
        <dbReference type="ARBA" id="ARBA00023002"/>
    </source>
</evidence>
<evidence type="ECO:0000259" key="11">
    <source>
        <dbReference type="Pfam" id="PF00724"/>
    </source>
</evidence>
<dbReference type="Proteomes" id="UP001230156">
    <property type="component" value="Unassembled WGS sequence"/>
</dbReference>
<dbReference type="InterPro" id="IPR036188">
    <property type="entry name" value="FAD/NAD-bd_sf"/>
</dbReference>
<dbReference type="PRINTS" id="PR00411">
    <property type="entry name" value="PNDRDTASEI"/>
</dbReference>
<protein>
    <submittedName>
        <fullName evidence="13">FAD-dependent oxidoreductase</fullName>
    </submittedName>
</protein>
<feature type="domain" description="NADH:flavin oxidoreductase/NADH oxidase N-terminal" evidence="11">
    <location>
        <begin position="14"/>
        <end position="343"/>
    </location>
</feature>
<keyword evidence="8" id="KW-0560">Oxidoreductase</keyword>
<keyword evidence="10" id="KW-0411">Iron-sulfur</keyword>
<dbReference type="InterPro" id="IPR001155">
    <property type="entry name" value="OxRdtase_FMN_N"/>
</dbReference>
<keyword evidence="4" id="KW-0285">Flavoprotein</keyword>
<dbReference type="Gene3D" id="3.20.20.70">
    <property type="entry name" value="Aldolase class I"/>
    <property type="match status" value="1"/>
</dbReference>
<dbReference type="Pfam" id="PF07992">
    <property type="entry name" value="Pyr_redox_2"/>
    <property type="match status" value="1"/>
</dbReference>
<name>A0ABU0YGM5_9PROT</name>